<keyword evidence="1 3" id="KW-0732">Signal</keyword>
<reference evidence="5 6" key="1">
    <citation type="submission" date="2016-10" db="EMBL/GenBank/DDBJ databases">
        <authorList>
            <person name="de Groot N.N."/>
        </authorList>
    </citation>
    <scope>NUCLEOTIDE SEQUENCE [LARGE SCALE GENOMIC DNA]</scope>
    <source>
        <strain evidence="5 6">DSM 18684</strain>
    </source>
</reference>
<comment type="similarity">
    <text evidence="2">Belongs to the TonB-dependent receptor family.</text>
</comment>
<keyword evidence="2" id="KW-0998">Cell outer membrane</keyword>
<name>A0A1I2YVJ5_9SPHI</name>
<dbReference type="GO" id="GO:0015344">
    <property type="term" value="F:siderophore uptake transmembrane transporter activity"/>
    <property type="evidence" value="ECO:0007669"/>
    <property type="project" value="TreeGrafter"/>
</dbReference>
<feature type="domain" description="TonB-dependent receptor plug" evidence="4">
    <location>
        <begin position="150"/>
        <end position="218"/>
    </location>
</feature>
<keyword evidence="5" id="KW-0675">Receptor</keyword>
<dbReference type="PANTHER" id="PTHR30069">
    <property type="entry name" value="TONB-DEPENDENT OUTER MEMBRANE RECEPTOR"/>
    <property type="match status" value="1"/>
</dbReference>
<dbReference type="OrthoDB" id="1040521at2"/>
<sequence>MKKIITLSLVAALLCGTVSADFKDVSIGKIYRADDLGKFYSYLMQSIEYPSTARLQNHQGNSIITFTLIKGNLKHINIHTELGNGCDVAVLNSLMAYSQLNTLKDGLYALQTSFRIKGASTAIINDGVKMPIGFTALNTITIMAQASNPQAKSNVDSKSIKIIGYRSTNKQTEPLYIVDGKVFALNLNELDPNTIESVSIIKDASAISLYGTQGANGVVVITTKNAIANGVDKKETPAIKQAEASKNNDEVTIKDYGSKVKFRGTNTYGKNPLYILDGKVLENENINQLDPNKIESISILKDASAIALYGSSGKNGVIIVTTKNVPIQKTKNQ</sequence>
<dbReference type="NCBIfam" id="TIGR04057">
    <property type="entry name" value="SusC_RagA_signa"/>
    <property type="match status" value="2"/>
</dbReference>
<dbReference type="InterPro" id="IPR039426">
    <property type="entry name" value="TonB-dep_rcpt-like"/>
</dbReference>
<keyword evidence="2" id="KW-0472">Membrane</keyword>
<dbReference type="Proteomes" id="UP000199666">
    <property type="component" value="Unassembled WGS sequence"/>
</dbReference>
<dbReference type="PROSITE" id="PS52016">
    <property type="entry name" value="TONB_DEPENDENT_REC_3"/>
    <property type="match status" value="1"/>
</dbReference>
<evidence type="ECO:0000256" key="3">
    <source>
        <dbReference type="SAM" id="SignalP"/>
    </source>
</evidence>
<dbReference type="InterPro" id="IPR012910">
    <property type="entry name" value="Plug_dom"/>
</dbReference>
<dbReference type="STRING" id="414048.SAMN04489864_108113"/>
<proteinExistence type="inferred from homology"/>
<comment type="subcellular location">
    <subcellularLocation>
        <location evidence="2">Cell outer membrane</location>
        <topology evidence="2">Multi-pass membrane protein</topology>
    </subcellularLocation>
</comment>
<feature type="signal peptide" evidence="3">
    <location>
        <begin position="1"/>
        <end position="20"/>
    </location>
</feature>
<feature type="domain" description="TonB-dependent receptor plug" evidence="4">
    <location>
        <begin position="254"/>
        <end position="317"/>
    </location>
</feature>
<dbReference type="GO" id="GO:0044718">
    <property type="term" value="P:siderophore transmembrane transport"/>
    <property type="evidence" value="ECO:0007669"/>
    <property type="project" value="TreeGrafter"/>
</dbReference>
<organism evidence="5 6">
    <name type="scientific">Pedobacter insulae</name>
    <dbReference type="NCBI Taxonomy" id="414048"/>
    <lineage>
        <taxon>Bacteria</taxon>
        <taxon>Pseudomonadati</taxon>
        <taxon>Bacteroidota</taxon>
        <taxon>Sphingobacteriia</taxon>
        <taxon>Sphingobacteriales</taxon>
        <taxon>Sphingobacteriaceae</taxon>
        <taxon>Pedobacter</taxon>
    </lineage>
</organism>
<dbReference type="InterPro" id="IPR023997">
    <property type="entry name" value="TonB-dep_OMP_SusC/RagA_CS"/>
</dbReference>
<accession>A0A1I2YVJ5</accession>
<dbReference type="AlphaFoldDB" id="A0A1I2YVJ5"/>
<dbReference type="RefSeq" id="WP_090995393.1">
    <property type="nucleotide sequence ID" value="NZ_FOPP01000008.1"/>
</dbReference>
<dbReference type="Gene3D" id="2.170.130.10">
    <property type="entry name" value="TonB-dependent receptor, plug domain"/>
    <property type="match status" value="2"/>
</dbReference>
<evidence type="ECO:0000256" key="1">
    <source>
        <dbReference type="ARBA" id="ARBA00022729"/>
    </source>
</evidence>
<keyword evidence="2" id="KW-1134">Transmembrane beta strand</keyword>
<gene>
    <name evidence="5" type="ORF">SAMN04489864_108113</name>
</gene>
<dbReference type="GO" id="GO:0009279">
    <property type="term" value="C:cell outer membrane"/>
    <property type="evidence" value="ECO:0007669"/>
    <property type="project" value="UniProtKB-SubCell"/>
</dbReference>
<feature type="chain" id="PRO_5011475765" evidence="3">
    <location>
        <begin position="21"/>
        <end position="333"/>
    </location>
</feature>
<keyword evidence="2" id="KW-0813">Transport</keyword>
<evidence type="ECO:0000256" key="2">
    <source>
        <dbReference type="PROSITE-ProRule" id="PRU01360"/>
    </source>
</evidence>
<evidence type="ECO:0000313" key="6">
    <source>
        <dbReference type="Proteomes" id="UP000199666"/>
    </source>
</evidence>
<protein>
    <submittedName>
        <fullName evidence="5">TonB-dependent outer membrane receptor, SusC/RagA subfamily, signature region</fullName>
    </submittedName>
</protein>
<dbReference type="PANTHER" id="PTHR30069:SF29">
    <property type="entry name" value="HEMOGLOBIN AND HEMOGLOBIN-HAPTOGLOBIN-BINDING PROTEIN 1-RELATED"/>
    <property type="match status" value="1"/>
</dbReference>
<dbReference type="SUPFAM" id="SSF56935">
    <property type="entry name" value="Porins"/>
    <property type="match status" value="2"/>
</dbReference>
<dbReference type="Pfam" id="PF07715">
    <property type="entry name" value="Plug"/>
    <property type="match status" value="2"/>
</dbReference>
<evidence type="ECO:0000313" key="5">
    <source>
        <dbReference type="EMBL" id="SFH29654.1"/>
    </source>
</evidence>
<dbReference type="InterPro" id="IPR037066">
    <property type="entry name" value="Plug_dom_sf"/>
</dbReference>
<evidence type="ECO:0000259" key="4">
    <source>
        <dbReference type="Pfam" id="PF07715"/>
    </source>
</evidence>
<keyword evidence="2" id="KW-0812">Transmembrane</keyword>
<dbReference type="EMBL" id="FOPP01000008">
    <property type="protein sequence ID" value="SFH29654.1"/>
    <property type="molecule type" value="Genomic_DNA"/>
</dbReference>
<keyword evidence="6" id="KW-1185">Reference proteome</keyword>